<name>A0A6A3CFR1_HIBSY</name>
<proteinExistence type="predicted"/>
<protein>
    <submittedName>
        <fullName evidence="2">Nuclear transport factor 2 family protein with RNA binding domain, putative isoform 1</fullName>
    </submittedName>
</protein>
<dbReference type="EMBL" id="VEPZ02000355">
    <property type="protein sequence ID" value="KAE8726511.1"/>
    <property type="molecule type" value="Genomic_DNA"/>
</dbReference>
<evidence type="ECO:0000313" key="3">
    <source>
        <dbReference type="Proteomes" id="UP000436088"/>
    </source>
</evidence>
<feature type="compositionally biased region" description="Polar residues" evidence="1">
    <location>
        <begin position="245"/>
        <end position="261"/>
    </location>
</feature>
<dbReference type="AlphaFoldDB" id="A0A6A3CFR1"/>
<gene>
    <name evidence="2" type="ORF">F3Y22_tig00006666pilonHSYRG00029</name>
</gene>
<keyword evidence="3" id="KW-1185">Reference proteome</keyword>
<feature type="compositionally biased region" description="Low complexity" evidence="1">
    <location>
        <begin position="166"/>
        <end position="177"/>
    </location>
</feature>
<organism evidence="2 3">
    <name type="scientific">Hibiscus syriacus</name>
    <name type="common">Rose of Sharon</name>
    <dbReference type="NCBI Taxonomy" id="106335"/>
    <lineage>
        <taxon>Eukaryota</taxon>
        <taxon>Viridiplantae</taxon>
        <taxon>Streptophyta</taxon>
        <taxon>Embryophyta</taxon>
        <taxon>Tracheophyta</taxon>
        <taxon>Spermatophyta</taxon>
        <taxon>Magnoliopsida</taxon>
        <taxon>eudicotyledons</taxon>
        <taxon>Gunneridae</taxon>
        <taxon>Pentapetalae</taxon>
        <taxon>rosids</taxon>
        <taxon>malvids</taxon>
        <taxon>Malvales</taxon>
        <taxon>Malvaceae</taxon>
        <taxon>Malvoideae</taxon>
        <taxon>Hibiscus</taxon>
    </lineage>
</organism>
<dbReference type="Proteomes" id="UP000436088">
    <property type="component" value="Unassembled WGS sequence"/>
</dbReference>
<sequence length="303" mass="33253">MLILLLVNKRLFLEDSPRSKLCTTSSAAMDEIPVEEEINKILQQLSEKQRMEEVPKINDERYHVEKANYAELASSIICSTGDKKRGRRGEVIVTGTTSFEAKTKAPLQRKKGNARKPELKISVRAARQWMAQDSGMNDENGYYSEHSNSRDERKRKTGSNVSTMYSSSTGSDIQSSSNQGGCSSETKERINCSVSSNLKGQSERSTTTHQSDSAQSINKSRKGIGKMPSLNTTLSTSSTPKIESDANNKSVSTNKTSTIISKDTKGNNKGKHPKPQTPTNGGDHSLRSMPCVSTTGNVPMVKR</sequence>
<accession>A0A6A3CFR1</accession>
<feature type="compositionally biased region" description="Polar residues" evidence="1">
    <location>
        <begin position="192"/>
        <end position="218"/>
    </location>
</feature>
<reference evidence="2" key="1">
    <citation type="submission" date="2019-09" db="EMBL/GenBank/DDBJ databases">
        <title>Draft genome information of white flower Hibiscus syriacus.</title>
        <authorList>
            <person name="Kim Y.-M."/>
        </authorList>
    </citation>
    <scope>NUCLEOTIDE SEQUENCE [LARGE SCALE GENOMIC DNA]</scope>
    <source>
        <strain evidence="2">YM2019G1</strain>
    </source>
</reference>
<evidence type="ECO:0000256" key="1">
    <source>
        <dbReference type="SAM" id="MobiDB-lite"/>
    </source>
</evidence>
<comment type="caution">
    <text evidence="2">The sequence shown here is derived from an EMBL/GenBank/DDBJ whole genome shotgun (WGS) entry which is preliminary data.</text>
</comment>
<feature type="region of interest" description="Disordered" evidence="1">
    <location>
        <begin position="132"/>
        <end position="303"/>
    </location>
</feature>
<evidence type="ECO:0000313" key="2">
    <source>
        <dbReference type="EMBL" id="KAE8726511.1"/>
    </source>
</evidence>
<feature type="compositionally biased region" description="Low complexity" evidence="1">
    <location>
        <begin position="229"/>
        <end position="239"/>
    </location>
</feature>